<evidence type="ECO:0000256" key="3">
    <source>
        <dbReference type="ARBA" id="ARBA00022825"/>
    </source>
</evidence>
<dbReference type="PANTHER" id="PTHR24276">
    <property type="entry name" value="POLYSERASE-RELATED"/>
    <property type="match status" value="1"/>
</dbReference>
<dbReference type="Gene3D" id="2.40.10.10">
    <property type="entry name" value="Trypsin-like serine proteases"/>
    <property type="match status" value="2"/>
</dbReference>
<dbReference type="InterPro" id="IPR050430">
    <property type="entry name" value="Peptidase_S1"/>
</dbReference>
<feature type="signal peptide" evidence="5">
    <location>
        <begin position="1"/>
        <end position="19"/>
    </location>
</feature>
<dbReference type="PROSITE" id="PS50240">
    <property type="entry name" value="TRYPSIN_DOM"/>
    <property type="match status" value="1"/>
</dbReference>
<keyword evidence="5" id="KW-0732">Signal</keyword>
<keyword evidence="4" id="KW-1015">Disulfide bond</keyword>
<dbReference type="GO" id="GO:0004252">
    <property type="term" value="F:serine-type endopeptidase activity"/>
    <property type="evidence" value="ECO:0007669"/>
    <property type="project" value="InterPro"/>
</dbReference>
<dbReference type="SUPFAM" id="SSF50494">
    <property type="entry name" value="Trypsin-like serine proteases"/>
    <property type="match status" value="1"/>
</dbReference>
<feature type="domain" description="Peptidase S1" evidence="6">
    <location>
        <begin position="62"/>
        <end position="275"/>
    </location>
</feature>
<evidence type="ECO:0000256" key="2">
    <source>
        <dbReference type="ARBA" id="ARBA00022801"/>
    </source>
</evidence>
<feature type="chain" id="PRO_5032978654" description="Peptidase S1 domain-containing protein" evidence="5">
    <location>
        <begin position="20"/>
        <end position="275"/>
    </location>
</feature>
<keyword evidence="1" id="KW-0645">Protease</keyword>
<name>A0A835CM51_APHGI</name>
<dbReference type="PANTHER" id="PTHR24276:SF91">
    <property type="entry name" value="AT26814P-RELATED"/>
    <property type="match status" value="1"/>
</dbReference>
<evidence type="ECO:0000259" key="6">
    <source>
        <dbReference type="PROSITE" id="PS50240"/>
    </source>
</evidence>
<dbReference type="InterPro" id="IPR001254">
    <property type="entry name" value="Trypsin_dom"/>
</dbReference>
<dbReference type="AlphaFoldDB" id="A0A835CM51"/>
<dbReference type="SMART" id="SM00020">
    <property type="entry name" value="Tryp_SPc"/>
    <property type="match status" value="1"/>
</dbReference>
<proteinExistence type="predicted"/>
<dbReference type="InterPro" id="IPR043504">
    <property type="entry name" value="Peptidase_S1_PA_chymotrypsin"/>
</dbReference>
<protein>
    <recommendedName>
        <fullName evidence="6">Peptidase S1 domain-containing protein</fullName>
    </recommendedName>
</protein>
<gene>
    <name evidence="7" type="ORF">HCN44_007232</name>
</gene>
<dbReference type="EMBL" id="JACMRX010000005">
    <property type="protein sequence ID" value="KAF7988922.1"/>
    <property type="molecule type" value="Genomic_DNA"/>
</dbReference>
<reference evidence="7 8" key="1">
    <citation type="submission" date="2020-08" db="EMBL/GenBank/DDBJ databases">
        <title>Aphidius gifuensis genome sequencing and assembly.</title>
        <authorList>
            <person name="Du Z."/>
        </authorList>
    </citation>
    <scope>NUCLEOTIDE SEQUENCE [LARGE SCALE GENOMIC DNA]</scope>
    <source>
        <strain evidence="7">YNYX2018</strain>
        <tissue evidence="7">Adults</tissue>
    </source>
</reference>
<keyword evidence="8" id="KW-1185">Reference proteome</keyword>
<evidence type="ECO:0000256" key="4">
    <source>
        <dbReference type="ARBA" id="ARBA00023157"/>
    </source>
</evidence>
<dbReference type="InterPro" id="IPR009003">
    <property type="entry name" value="Peptidase_S1_PA"/>
</dbReference>
<dbReference type="GO" id="GO:0006508">
    <property type="term" value="P:proteolysis"/>
    <property type="evidence" value="ECO:0007669"/>
    <property type="project" value="UniProtKB-KW"/>
</dbReference>
<keyword evidence="2" id="KW-0378">Hydrolase</keyword>
<evidence type="ECO:0000256" key="1">
    <source>
        <dbReference type="ARBA" id="ARBA00022670"/>
    </source>
</evidence>
<sequence>MKIVIELLFVCIVATVAHGSHIRHLRLIEGTRMRPSSYLLAFGHHPLGLLKINPGAFKNKSLSGNKTAINIDSLSFLVSLRRNGKHDCQGSIIASNLIIAPAHCVNCEATSNPDLQVLAGTNNFNNESSGKLYKVSNITCNELNPNDNIAFLTLSQNISTNQRTISLQGPRQQTIKDNDRTKKYLVGWGLTENNSKAIEKIETAAKNSCFRELHKLNLQNYICTPIRQYDICKNNSDAVLISNNTIIGMPTKIGCSNENRKFNIFTRVELLFHIN</sequence>
<dbReference type="OrthoDB" id="6739012at2759"/>
<keyword evidence="3" id="KW-0720">Serine protease</keyword>
<evidence type="ECO:0000313" key="8">
    <source>
        <dbReference type="Proteomes" id="UP000639338"/>
    </source>
</evidence>
<dbReference type="Pfam" id="PF00089">
    <property type="entry name" value="Trypsin"/>
    <property type="match status" value="1"/>
</dbReference>
<evidence type="ECO:0000256" key="5">
    <source>
        <dbReference type="SAM" id="SignalP"/>
    </source>
</evidence>
<dbReference type="Proteomes" id="UP000639338">
    <property type="component" value="Unassembled WGS sequence"/>
</dbReference>
<accession>A0A835CM51</accession>
<organism evidence="7 8">
    <name type="scientific">Aphidius gifuensis</name>
    <name type="common">Parasitoid wasp</name>
    <dbReference type="NCBI Taxonomy" id="684658"/>
    <lineage>
        <taxon>Eukaryota</taxon>
        <taxon>Metazoa</taxon>
        <taxon>Ecdysozoa</taxon>
        <taxon>Arthropoda</taxon>
        <taxon>Hexapoda</taxon>
        <taxon>Insecta</taxon>
        <taxon>Pterygota</taxon>
        <taxon>Neoptera</taxon>
        <taxon>Endopterygota</taxon>
        <taxon>Hymenoptera</taxon>
        <taxon>Apocrita</taxon>
        <taxon>Ichneumonoidea</taxon>
        <taxon>Braconidae</taxon>
        <taxon>Aphidiinae</taxon>
        <taxon>Aphidius</taxon>
    </lineage>
</organism>
<evidence type="ECO:0000313" key="7">
    <source>
        <dbReference type="EMBL" id="KAF7988922.1"/>
    </source>
</evidence>
<comment type="caution">
    <text evidence="7">The sequence shown here is derived from an EMBL/GenBank/DDBJ whole genome shotgun (WGS) entry which is preliminary data.</text>
</comment>